<keyword evidence="1" id="KW-0677">Repeat</keyword>
<reference evidence="3" key="5">
    <citation type="journal article" date="2021" name="G3 (Bethesda)">
        <title>Aegilops tauschii genome assembly Aet v5.0 features greater sequence contiguity and improved annotation.</title>
        <authorList>
            <person name="Wang L."/>
            <person name="Zhu T."/>
            <person name="Rodriguez J.C."/>
            <person name="Deal K.R."/>
            <person name="Dubcovsky J."/>
            <person name="McGuire P.E."/>
            <person name="Lux T."/>
            <person name="Spannagl M."/>
            <person name="Mayer K.F.X."/>
            <person name="Baldrich P."/>
            <person name="Meyers B.C."/>
            <person name="Huo N."/>
            <person name="Gu Y.Q."/>
            <person name="Zhou H."/>
            <person name="Devos K.M."/>
            <person name="Bennetzen J.L."/>
            <person name="Unver T."/>
            <person name="Budak H."/>
            <person name="Gulick P.J."/>
            <person name="Galiba G."/>
            <person name="Kalapos B."/>
            <person name="Nelson D.R."/>
            <person name="Li P."/>
            <person name="You F.M."/>
            <person name="Luo M.C."/>
            <person name="Dvorak J."/>
        </authorList>
    </citation>
    <scope>NUCLEOTIDE SEQUENCE [LARGE SCALE GENOMIC DNA]</scope>
    <source>
        <strain evidence="3">cv. AL8/78</strain>
    </source>
</reference>
<keyword evidence="2" id="KW-0809">Transit peptide</keyword>
<reference evidence="4" key="1">
    <citation type="journal article" date="2014" name="Science">
        <title>Ancient hybridizations among the ancestral genomes of bread wheat.</title>
        <authorList>
            <consortium name="International Wheat Genome Sequencing Consortium,"/>
            <person name="Marcussen T."/>
            <person name="Sandve S.R."/>
            <person name="Heier L."/>
            <person name="Spannagl M."/>
            <person name="Pfeifer M."/>
            <person name="Jakobsen K.S."/>
            <person name="Wulff B.B."/>
            <person name="Steuernagel B."/>
            <person name="Mayer K.F."/>
            <person name="Olsen O.A."/>
        </authorList>
    </citation>
    <scope>NUCLEOTIDE SEQUENCE [LARGE SCALE GENOMIC DNA]</scope>
    <source>
        <strain evidence="4">cv. AL8/78</strain>
    </source>
</reference>
<reference evidence="3" key="3">
    <citation type="journal article" date="2017" name="Nature">
        <title>Genome sequence of the progenitor of the wheat D genome Aegilops tauschii.</title>
        <authorList>
            <person name="Luo M.C."/>
            <person name="Gu Y.Q."/>
            <person name="Puiu D."/>
            <person name="Wang H."/>
            <person name="Twardziok S.O."/>
            <person name="Deal K.R."/>
            <person name="Huo N."/>
            <person name="Zhu T."/>
            <person name="Wang L."/>
            <person name="Wang Y."/>
            <person name="McGuire P.E."/>
            <person name="Liu S."/>
            <person name="Long H."/>
            <person name="Ramasamy R.K."/>
            <person name="Rodriguez J.C."/>
            <person name="Van S.L."/>
            <person name="Yuan L."/>
            <person name="Wang Z."/>
            <person name="Xia Z."/>
            <person name="Xiao L."/>
            <person name="Anderson O.D."/>
            <person name="Ouyang S."/>
            <person name="Liang Y."/>
            <person name="Zimin A.V."/>
            <person name="Pertea G."/>
            <person name="Qi P."/>
            <person name="Bennetzen J.L."/>
            <person name="Dai X."/>
            <person name="Dawson M.W."/>
            <person name="Muller H.G."/>
            <person name="Kugler K."/>
            <person name="Rivarola-Duarte L."/>
            <person name="Spannagl M."/>
            <person name="Mayer K.F.X."/>
            <person name="Lu F.H."/>
            <person name="Bevan M.W."/>
            <person name="Leroy P."/>
            <person name="Li P."/>
            <person name="You F.M."/>
            <person name="Sun Q."/>
            <person name="Liu Z."/>
            <person name="Lyons E."/>
            <person name="Wicker T."/>
            <person name="Salzberg S.L."/>
            <person name="Devos K.M."/>
            <person name="Dvorak J."/>
        </authorList>
    </citation>
    <scope>NUCLEOTIDE SEQUENCE [LARGE SCALE GENOMIC DNA]</scope>
    <source>
        <strain evidence="3">cv. AL8/78</strain>
    </source>
</reference>
<dbReference type="EnsemblPlants" id="AET2Gv21250700.18">
    <property type="protein sequence ID" value="AET2Gv21250700.18"/>
    <property type="gene ID" value="AET2Gv21250700"/>
</dbReference>
<keyword evidence="4" id="KW-1185">Reference proteome</keyword>
<dbReference type="InterPro" id="IPR002885">
    <property type="entry name" value="PPR_rpt"/>
</dbReference>
<dbReference type="Pfam" id="PF13041">
    <property type="entry name" value="PPR_2"/>
    <property type="match status" value="1"/>
</dbReference>
<dbReference type="AlphaFoldDB" id="A0A453DI67"/>
<name>A0A453DI67_AEGTS</name>
<dbReference type="Gramene" id="AET2Gv21250700.18">
    <property type="protein sequence ID" value="AET2Gv21250700.18"/>
    <property type="gene ID" value="AET2Gv21250700"/>
</dbReference>
<evidence type="ECO:0000313" key="3">
    <source>
        <dbReference type="EnsemblPlants" id="AET2Gv21250700.18"/>
    </source>
</evidence>
<evidence type="ECO:0000256" key="2">
    <source>
        <dbReference type="ARBA" id="ARBA00022946"/>
    </source>
</evidence>
<sequence>MPLWYAFLQIGKVAKAIAISKEMESYGIKHNNKTYSMLISGFIHLHDFTNA</sequence>
<reference evidence="3" key="4">
    <citation type="submission" date="2019-03" db="UniProtKB">
        <authorList>
            <consortium name="EnsemblPlants"/>
        </authorList>
    </citation>
    <scope>IDENTIFICATION</scope>
</reference>
<proteinExistence type="predicted"/>
<organism evidence="3 4">
    <name type="scientific">Aegilops tauschii subsp. strangulata</name>
    <name type="common">Goatgrass</name>
    <dbReference type="NCBI Taxonomy" id="200361"/>
    <lineage>
        <taxon>Eukaryota</taxon>
        <taxon>Viridiplantae</taxon>
        <taxon>Streptophyta</taxon>
        <taxon>Embryophyta</taxon>
        <taxon>Tracheophyta</taxon>
        <taxon>Spermatophyta</taxon>
        <taxon>Magnoliopsida</taxon>
        <taxon>Liliopsida</taxon>
        <taxon>Poales</taxon>
        <taxon>Poaceae</taxon>
        <taxon>BOP clade</taxon>
        <taxon>Pooideae</taxon>
        <taxon>Triticodae</taxon>
        <taxon>Triticeae</taxon>
        <taxon>Triticinae</taxon>
        <taxon>Aegilops</taxon>
    </lineage>
</organism>
<evidence type="ECO:0000313" key="4">
    <source>
        <dbReference type="Proteomes" id="UP000015105"/>
    </source>
</evidence>
<reference evidence="4" key="2">
    <citation type="journal article" date="2017" name="Nat. Plants">
        <title>The Aegilops tauschii genome reveals multiple impacts of transposons.</title>
        <authorList>
            <person name="Zhao G."/>
            <person name="Zou C."/>
            <person name="Li K."/>
            <person name="Wang K."/>
            <person name="Li T."/>
            <person name="Gao L."/>
            <person name="Zhang X."/>
            <person name="Wang H."/>
            <person name="Yang Z."/>
            <person name="Liu X."/>
            <person name="Jiang W."/>
            <person name="Mao L."/>
            <person name="Kong X."/>
            <person name="Jiao Y."/>
            <person name="Jia J."/>
        </authorList>
    </citation>
    <scope>NUCLEOTIDE SEQUENCE [LARGE SCALE GENOMIC DNA]</scope>
    <source>
        <strain evidence="4">cv. AL8/78</strain>
    </source>
</reference>
<evidence type="ECO:0008006" key="5">
    <source>
        <dbReference type="Google" id="ProtNLM"/>
    </source>
</evidence>
<dbReference type="InterPro" id="IPR011990">
    <property type="entry name" value="TPR-like_helical_dom_sf"/>
</dbReference>
<dbReference type="Gene3D" id="1.25.40.10">
    <property type="entry name" value="Tetratricopeptide repeat domain"/>
    <property type="match status" value="1"/>
</dbReference>
<protein>
    <recommendedName>
        <fullName evidence="5">Pentacotripeptide-repeat region of PRORP domain-containing protein</fullName>
    </recommendedName>
</protein>
<evidence type="ECO:0000256" key="1">
    <source>
        <dbReference type="ARBA" id="ARBA00022737"/>
    </source>
</evidence>
<accession>A0A453DI67</accession>
<dbReference type="Proteomes" id="UP000015105">
    <property type="component" value="Chromosome 2D"/>
</dbReference>